<dbReference type="Proteomes" id="UP000633263">
    <property type="component" value="Unassembled WGS sequence"/>
</dbReference>
<organism evidence="2 3">
    <name type="scientific">Halopseudomonas pertucinogena</name>
    <dbReference type="NCBI Taxonomy" id="86175"/>
    <lineage>
        <taxon>Bacteria</taxon>
        <taxon>Pseudomonadati</taxon>
        <taxon>Pseudomonadota</taxon>
        <taxon>Gammaproteobacteria</taxon>
        <taxon>Pseudomonadales</taxon>
        <taxon>Pseudomonadaceae</taxon>
        <taxon>Halopseudomonas</taxon>
    </lineage>
</organism>
<feature type="domain" description="DUF6378" evidence="1">
    <location>
        <begin position="5"/>
        <end position="85"/>
    </location>
</feature>
<dbReference type="Pfam" id="PF19905">
    <property type="entry name" value="DUF6378"/>
    <property type="match status" value="1"/>
</dbReference>
<evidence type="ECO:0000313" key="3">
    <source>
        <dbReference type="Proteomes" id="UP000633263"/>
    </source>
</evidence>
<dbReference type="InterPro" id="IPR045958">
    <property type="entry name" value="DUF6378"/>
</dbReference>
<gene>
    <name evidence="2" type="ORF">GCM10009083_24240</name>
</gene>
<comment type="caution">
    <text evidence="2">The sequence shown here is derived from an EMBL/GenBank/DDBJ whole genome shotgun (WGS) entry which is preliminary data.</text>
</comment>
<dbReference type="EMBL" id="BMNN01000006">
    <property type="protein sequence ID" value="GGJ06410.1"/>
    <property type="molecule type" value="Genomic_DNA"/>
</dbReference>
<accession>A0ABQ2CU63</accession>
<reference evidence="3" key="1">
    <citation type="journal article" date="2019" name="Int. J. Syst. Evol. Microbiol.">
        <title>The Global Catalogue of Microorganisms (GCM) 10K type strain sequencing project: providing services to taxonomists for standard genome sequencing and annotation.</title>
        <authorList>
            <consortium name="The Broad Institute Genomics Platform"/>
            <consortium name="The Broad Institute Genome Sequencing Center for Infectious Disease"/>
            <person name="Wu L."/>
            <person name="Ma J."/>
        </authorList>
    </citation>
    <scope>NUCLEOTIDE SEQUENCE [LARGE SCALE GENOMIC DNA]</scope>
    <source>
        <strain evidence="3">JCM 11590</strain>
    </source>
</reference>
<sequence length="125" mass="13839">MTAHEILAAAQSHMKDRAATYDRPEGERSMCATVEAFRAITGIRVTQEQGWLFMALLKAVRSQQGAYRADSYEDGAAYFALAGEAAGRYHKRPVIRELYTEADENRMDVVGSNGNCGIHYVDPHG</sequence>
<evidence type="ECO:0000313" key="2">
    <source>
        <dbReference type="EMBL" id="GGJ06410.1"/>
    </source>
</evidence>
<dbReference type="RefSeq" id="WP_229710503.1">
    <property type="nucleotide sequence ID" value="NZ_BMNN01000006.1"/>
</dbReference>
<protein>
    <recommendedName>
        <fullName evidence="1">DUF6378 domain-containing protein</fullName>
    </recommendedName>
</protein>
<evidence type="ECO:0000259" key="1">
    <source>
        <dbReference type="Pfam" id="PF19905"/>
    </source>
</evidence>
<name>A0ABQ2CU63_9GAMM</name>
<proteinExistence type="predicted"/>
<keyword evidence="3" id="KW-1185">Reference proteome</keyword>